<dbReference type="RefSeq" id="WP_087925794.1">
    <property type="nucleotide sequence ID" value="NZ_CP021744.1"/>
</dbReference>
<dbReference type="InterPro" id="IPR000653">
    <property type="entry name" value="DegT/StrS_aminotransferase"/>
</dbReference>
<dbReference type="EMBL" id="CP021744">
    <property type="protein sequence ID" value="ARZ67320.1"/>
    <property type="molecule type" value="Genomic_DNA"/>
</dbReference>
<protein>
    <submittedName>
        <fullName evidence="4">Putative NDP-hexose aminotransferase</fullName>
    </submittedName>
</protein>
<organism evidence="4 5">
    <name type="scientific">Streptomyces albireticuli</name>
    <dbReference type="NCBI Taxonomy" id="1940"/>
    <lineage>
        <taxon>Bacteria</taxon>
        <taxon>Bacillati</taxon>
        <taxon>Actinomycetota</taxon>
        <taxon>Actinomycetes</taxon>
        <taxon>Kitasatosporales</taxon>
        <taxon>Streptomycetaceae</taxon>
        <taxon>Streptomyces</taxon>
    </lineage>
</organism>
<dbReference type="GO" id="GO:0008483">
    <property type="term" value="F:transaminase activity"/>
    <property type="evidence" value="ECO:0007669"/>
    <property type="project" value="UniProtKB-KW"/>
</dbReference>
<dbReference type="OrthoDB" id="9804264at2"/>
<evidence type="ECO:0000313" key="4">
    <source>
        <dbReference type="EMBL" id="ARZ67320.1"/>
    </source>
</evidence>
<dbReference type="Gene3D" id="3.90.1150.10">
    <property type="entry name" value="Aspartate Aminotransferase, domain 1"/>
    <property type="match status" value="1"/>
</dbReference>
<sequence>MNVPFLDLKAPYRELRADIDAALGRVAASGRYLLGPELDAFEAEFAAYCGNEHCVAVGSGCDALELALRALGIGPGDEVVVPAHTFIATWLAVSATGARPVPVDPSPDGLSMDLGLVEAALTPRTRAVLPVHLYGHPADMDPLLELAGRHGLAVVEDAAQAHGARYRGRRTGSGHVVAFSFYPGKNLGAMGDGGAVVTGDAAVAERVRLLRNFGSREKYRHEVRAGNSRLDEFQAAVLRAKLPRLDAWNARRAAVAARYGEGLAGLPGIVLPEAAPWADPVWHLYVIRSAERDALRRELDRAGVATLIHYPVPPHRSPAYADDPAGAPEGTHPRTERLAAQVLSLPLGPHLGDDEAGAVVAAVAAAVAATGGAGAGRRLPQPTEKR</sequence>
<reference evidence="4 5" key="1">
    <citation type="submission" date="2017-06" db="EMBL/GenBank/DDBJ databases">
        <title>Streptomyces albireticuli Genome sequencing and assembly.</title>
        <authorList>
            <person name="Wang Y."/>
            <person name="Du B."/>
            <person name="Ding Y."/>
            <person name="Liu H."/>
            <person name="Hou Q."/>
            <person name="Liu K."/>
            <person name="Yao L."/>
            <person name="Wang C."/>
        </authorList>
    </citation>
    <scope>NUCLEOTIDE SEQUENCE [LARGE SCALE GENOMIC DNA]</scope>
    <source>
        <strain evidence="4 5">MDJK11</strain>
    </source>
</reference>
<proteinExistence type="inferred from homology"/>
<dbReference type="SUPFAM" id="SSF53383">
    <property type="entry name" value="PLP-dependent transferases"/>
    <property type="match status" value="1"/>
</dbReference>
<name>A0A1Z2KZ69_9ACTN</name>
<keyword evidence="4" id="KW-0808">Transferase</keyword>
<dbReference type="PIRSF" id="PIRSF000390">
    <property type="entry name" value="PLP_StrS"/>
    <property type="match status" value="1"/>
</dbReference>
<dbReference type="PANTHER" id="PTHR30244">
    <property type="entry name" value="TRANSAMINASE"/>
    <property type="match status" value="1"/>
</dbReference>
<dbReference type="KEGG" id="salj:SMD11_1659"/>
<dbReference type="InterPro" id="IPR015424">
    <property type="entry name" value="PyrdxlP-dep_Trfase"/>
</dbReference>
<dbReference type="InterPro" id="IPR015421">
    <property type="entry name" value="PyrdxlP-dep_Trfase_major"/>
</dbReference>
<evidence type="ECO:0000313" key="5">
    <source>
        <dbReference type="Proteomes" id="UP000195755"/>
    </source>
</evidence>
<keyword evidence="1 3" id="KW-0663">Pyridoxal phosphate</keyword>
<keyword evidence="4" id="KW-0032">Aminotransferase</keyword>
<dbReference type="FunFam" id="3.40.640.10:FF:000089">
    <property type="entry name" value="Aminotransferase, DegT/DnrJ/EryC1/StrS family"/>
    <property type="match status" value="1"/>
</dbReference>
<dbReference type="Proteomes" id="UP000195755">
    <property type="component" value="Chromosome"/>
</dbReference>
<dbReference type="CDD" id="cd00616">
    <property type="entry name" value="AHBA_syn"/>
    <property type="match status" value="1"/>
</dbReference>
<dbReference type="GO" id="GO:0000271">
    <property type="term" value="P:polysaccharide biosynthetic process"/>
    <property type="evidence" value="ECO:0007669"/>
    <property type="project" value="TreeGrafter"/>
</dbReference>
<dbReference type="Pfam" id="PF01041">
    <property type="entry name" value="DegT_DnrJ_EryC1"/>
    <property type="match status" value="1"/>
</dbReference>
<evidence type="ECO:0000256" key="1">
    <source>
        <dbReference type="ARBA" id="ARBA00022898"/>
    </source>
</evidence>
<evidence type="ECO:0000256" key="2">
    <source>
        <dbReference type="ARBA" id="ARBA00037999"/>
    </source>
</evidence>
<gene>
    <name evidence="4" type="ORF">SMD11_1659</name>
</gene>
<dbReference type="AlphaFoldDB" id="A0A1Z2KZ69"/>
<dbReference type="GO" id="GO:0030170">
    <property type="term" value="F:pyridoxal phosphate binding"/>
    <property type="evidence" value="ECO:0007669"/>
    <property type="project" value="TreeGrafter"/>
</dbReference>
<evidence type="ECO:0000256" key="3">
    <source>
        <dbReference type="RuleBase" id="RU004508"/>
    </source>
</evidence>
<dbReference type="PANTHER" id="PTHR30244:SF36">
    <property type="entry name" value="3-OXO-GLUCOSE-6-PHOSPHATE:GLUTAMATE AMINOTRANSFERASE"/>
    <property type="match status" value="1"/>
</dbReference>
<accession>A0A1Z2KZ69</accession>
<dbReference type="InterPro" id="IPR015422">
    <property type="entry name" value="PyrdxlP-dep_Trfase_small"/>
</dbReference>
<dbReference type="Gene3D" id="3.40.640.10">
    <property type="entry name" value="Type I PLP-dependent aspartate aminotransferase-like (Major domain)"/>
    <property type="match status" value="1"/>
</dbReference>
<comment type="similarity">
    <text evidence="2 3">Belongs to the DegT/DnrJ/EryC1 family.</text>
</comment>